<keyword evidence="2" id="KW-1185">Reference proteome</keyword>
<name>A0ACC1HGK8_9FUNG</name>
<accession>A0ACC1HGK8</accession>
<feature type="non-terminal residue" evidence="1">
    <location>
        <position position="1"/>
    </location>
</feature>
<organism evidence="1 2">
    <name type="scientific">Spiromyces aspiralis</name>
    <dbReference type="NCBI Taxonomy" id="68401"/>
    <lineage>
        <taxon>Eukaryota</taxon>
        <taxon>Fungi</taxon>
        <taxon>Fungi incertae sedis</taxon>
        <taxon>Zoopagomycota</taxon>
        <taxon>Kickxellomycotina</taxon>
        <taxon>Kickxellomycetes</taxon>
        <taxon>Kickxellales</taxon>
        <taxon>Kickxellaceae</taxon>
        <taxon>Spiromyces</taxon>
    </lineage>
</organism>
<sequence>QCRPWCREDMLARLETFKVHLWRDKPAVLAPVQCAMHGWTNSAKDMLKCKVCSALLLIRFPEKSDAFR</sequence>
<feature type="non-terminal residue" evidence="1">
    <location>
        <position position="68"/>
    </location>
</feature>
<comment type="caution">
    <text evidence="1">The sequence shown here is derived from an EMBL/GenBank/DDBJ whole genome shotgun (WGS) entry which is preliminary data.</text>
</comment>
<reference evidence="1" key="1">
    <citation type="submission" date="2022-06" db="EMBL/GenBank/DDBJ databases">
        <title>Phylogenomic reconstructions and comparative analyses of Kickxellomycotina fungi.</title>
        <authorList>
            <person name="Reynolds N.K."/>
            <person name="Stajich J.E."/>
            <person name="Barry K."/>
            <person name="Grigoriev I.V."/>
            <person name="Crous P."/>
            <person name="Smith M.E."/>
        </authorList>
    </citation>
    <scope>NUCLEOTIDE SEQUENCE</scope>
    <source>
        <strain evidence="1">RSA 2271</strain>
    </source>
</reference>
<dbReference type="EMBL" id="JAMZIH010005918">
    <property type="protein sequence ID" value="KAJ1674500.1"/>
    <property type="molecule type" value="Genomic_DNA"/>
</dbReference>
<protein>
    <submittedName>
        <fullName evidence="1">Uncharacterized protein</fullName>
    </submittedName>
</protein>
<evidence type="ECO:0000313" key="1">
    <source>
        <dbReference type="EMBL" id="KAJ1674500.1"/>
    </source>
</evidence>
<dbReference type="Proteomes" id="UP001145114">
    <property type="component" value="Unassembled WGS sequence"/>
</dbReference>
<proteinExistence type="predicted"/>
<gene>
    <name evidence="1" type="ORF">EV182_003154</name>
</gene>
<evidence type="ECO:0000313" key="2">
    <source>
        <dbReference type="Proteomes" id="UP001145114"/>
    </source>
</evidence>